<evidence type="ECO:0000256" key="14">
    <source>
        <dbReference type="ARBA" id="ARBA00023098"/>
    </source>
</evidence>
<evidence type="ECO:0000256" key="20">
    <source>
        <dbReference type="ARBA" id="ARBA00047461"/>
    </source>
</evidence>
<comment type="catalytic activity">
    <reaction evidence="29">
        <text>20-hydroxy-leukotriene B4 + NADP(+) = 12-oxo-20-hydroxy-leukotriene B4 + NADPH + H(+)</text>
        <dbReference type="Rhea" id="RHEA:51208"/>
        <dbReference type="ChEBI" id="CHEBI:15378"/>
        <dbReference type="ChEBI" id="CHEBI:57460"/>
        <dbReference type="ChEBI" id="CHEBI:57783"/>
        <dbReference type="ChEBI" id="CHEBI:58349"/>
        <dbReference type="ChEBI" id="CHEBI:133346"/>
    </reaction>
    <physiologicalReaction direction="left-to-right" evidence="29">
        <dbReference type="Rhea" id="RHEA:51209"/>
    </physiologicalReaction>
</comment>
<dbReference type="OrthoDB" id="809632at2759"/>
<evidence type="ECO:0000256" key="3">
    <source>
        <dbReference type="ARBA" id="ARBA00011852"/>
    </source>
</evidence>
<dbReference type="GO" id="GO:0006693">
    <property type="term" value="P:prostaglandin metabolic process"/>
    <property type="evidence" value="ECO:0007669"/>
    <property type="project" value="UniProtKB-KW"/>
</dbReference>
<dbReference type="CDD" id="cd08294">
    <property type="entry name" value="leukotriene_B4_DH_like"/>
    <property type="match status" value="1"/>
</dbReference>
<comment type="catalytic activity">
    <reaction evidence="20">
        <text>octanal + NADP(+) = (2E)-octenal + NADPH + H(+)</text>
        <dbReference type="Rhea" id="RHEA:50780"/>
        <dbReference type="ChEBI" id="CHEBI:15378"/>
        <dbReference type="ChEBI" id="CHEBI:17935"/>
        <dbReference type="ChEBI" id="CHEBI:57783"/>
        <dbReference type="ChEBI" id="CHEBI:58349"/>
        <dbReference type="ChEBI" id="CHEBI:61748"/>
    </reaction>
    <physiologicalReaction direction="right-to-left" evidence="20">
        <dbReference type="Rhea" id="RHEA:50782"/>
    </physiologicalReaction>
</comment>
<protein>
    <recommendedName>
        <fullName evidence="6">Prostaglandin reductase 1</fullName>
        <ecNumber evidence="4">1.3.1.48</ecNumber>
        <ecNumber evidence="5">1.3.1.74</ecNumber>
    </recommendedName>
    <alternativeName>
        <fullName evidence="19">15-oxoprostaglandin 13-reductase</fullName>
    </alternativeName>
    <alternativeName>
        <fullName evidence="17">Dithiolethione-inducible gene 1 protein</fullName>
    </alternativeName>
    <alternativeName>
        <fullName evidence="16">Leukotriene B4 12-hydroxydehydrogenase</fullName>
    </alternativeName>
    <alternativeName>
        <fullName evidence="18">NAD(P)H-dependent alkenal/one oxidoreductase</fullName>
    </alternativeName>
</protein>
<evidence type="ECO:0000256" key="32">
    <source>
        <dbReference type="ARBA" id="ARBA00049070"/>
    </source>
</evidence>
<dbReference type="PANTHER" id="PTHR43205">
    <property type="entry name" value="PROSTAGLANDIN REDUCTASE"/>
    <property type="match status" value="1"/>
</dbReference>
<dbReference type="SUPFAM" id="SSF51735">
    <property type="entry name" value="NAD(P)-binding Rossmann-fold domains"/>
    <property type="match status" value="1"/>
</dbReference>
<dbReference type="EC" id="1.3.1.48" evidence="4"/>
<keyword evidence="7" id="KW-0963">Cytoplasm</keyword>
<evidence type="ECO:0000256" key="27">
    <source>
        <dbReference type="ARBA" id="ARBA00048290"/>
    </source>
</evidence>
<comment type="catalytic activity">
    <reaction evidence="30">
        <text>6-trans-leukotriene B4 + NADP(+) = 12-oxo-(5S)-hydroxy-(6E,8E,10E,14Z)-eicosatetraenoate + NADPH + H(+)</text>
        <dbReference type="Rhea" id="RHEA:51204"/>
        <dbReference type="ChEBI" id="CHEBI:15378"/>
        <dbReference type="ChEBI" id="CHEBI:57783"/>
        <dbReference type="ChEBI" id="CHEBI:58349"/>
        <dbReference type="ChEBI" id="CHEBI:90723"/>
        <dbReference type="ChEBI" id="CHEBI:133974"/>
    </reaction>
    <physiologicalReaction direction="left-to-right" evidence="30">
        <dbReference type="Rhea" id="RHEA:51205"/>
    </physiologicalReaction>
</comment>
<evidence type="ECO:0000256" key="5">
    <source>
        <dbReference type="ARBA" id="ARBA00012410"/>
    </source>
</evidence>
<evidence type="ECO:0000256" key="31">
    <source>
        <dbReference type="ARBA" id="ARBA00049068"/>
    </source>
</evidence>
<comment type="catalytic activity">
    <reaction evidence="26">
        <text>nonan-2-one + NADP(+) = (3E)-nonen-2-one + NADPH + H(+)</text>
        <dbReference type="Rhea" id="RHEA:50616"/>
        <dbReference type="ChEBI" id="CHEBI:15378"/>
        <dbReference type="ChEBI" id="CHEBI:57783"/>
        <dbReference type="ChEBI" id="CHEBI:58349"/>
        <dbReference type="ChEBI" id="CHEBI:77927"/>
        <dbReference type="ChEBI" id="CHEBI:133457"/>
    </reaction>
    <physiologicalReaction direction="right-to-left" evidence="26">
        <dbReference type="Rhea" id="RHEA:50618"/>
    </physiologicalReaction>
</comment>
<dbReference type="AlphaFoldDB" id="A0A8K0GD16"/>
<keyword evidence="8" id="KW-0644">Prostaglandin metabolism</keyword>
<dbReference type="InterPro" id="IPR036291">
    <property type="entry name" value="NAD(P)-bd_dom_sf"/>
</dbReference>
<gene>
    <name evidence="36" type="ORF">ILUMI_05990</name>
</gene>
<comment type="similarity">
    <text evidence="2">Belongs to the NADP-dependent oxidoreductase L4BD family.</text>
</comment>
<proteinExistence type="inferred from homology"/>
<evidence type="ECO:0000256" key="23">
    <source>
        <dbReference type="ARBA" id="ARBA00047871"/>
    </source>
</evidence>
<dbReference type="Pfam" id="PF00107">
    <property type="entry name" value="ADH_zinc_N"/>
    <property type="match status" value="1"/>
</dbReference>
<keyword evidence="37" id="KW-1185">Reference proteome</keyword>
<evidence type="ECO:0000256" key="34">
    <source>
        <dbReference type="ARBA" id="ARBA00049368"/>
    </source>
</evidence>
<evidence type="ECO:0000256" key="33">
    <source>
        <dbReference type="ARBA" id="ARBA00049179"/>
    </source>
</evidence>
<comment type="catalytic activity">
    <reaction evidence="31">
        <text>(5S,12S)-dihydroxy-(6E,10E,12E,14Z)-eicosatetraenoate + NADP(+) = 12-oxo-(5S)-hydroxy-(6E,8E,10E,14Z)-eicosatetraenoate + NADPH + H(+)</text>
        <dbReference type="Rhea" id="RHEA:51212"/>
        <dbReference type="ChEBI" id="CHEBI:15378"/>
        <dbReference type="ChEBI" id="CHEBI:57783"/>
        <dbReference type="ChEBI" id="CHEBI:58349"/>
        <dbReference type="ChEBI" id="CHEBI:133974"/>
        <dbReference type="ChEBI" id="CHEBI:133975"/>
    </reaction>
    <physiologicalReaction direction="left-to-right" evidence="31">
        <dbReference type="Rhea" id="RHEA:51213"/>
    </physiologicalReaction>
</comment>
<evidence type="ECO:0000256" key="17">
    <source>
        <dbReference type="ARBA" id="ARBA00032255"/>
    </source>
</evidence>
<dbReference type="FunFam" id="3.40.50.720:FF:000121">
    <property type="entry name" value="Prostaglandin reductase 2"/>
    <property type="match status" value="1"/>
</dbReference>
<evidence type="ECO:0000256" key="7">
    <source>
        <dbReference type="ARBA" id="ARBA00022490"/>
    </source>
</evidence>
<evidence type="ECO:0000256" key="30">
    <source>
        <dbReference type="ARBA" id="ARBA00048953"/>
    </source>
</evidence>
<comment type="catalytic activity">
    <reaction evidence="28">
        <text>4-hydroxynonanal + NADP(+) = (E)-4-hydroxynon-2-enal + NADPH + H(+)</text>
        <dbReference type="Rhea" id="RHEA:64736"/>
        <dbReference type="ChEBI" id="CHEBI:15378"/>
        <dbReference type="ChEBI" id="CHEBI:57783"/>
        <dbReference type="ChEBI" id="CHEBI:58349"/>
        <dbReference type="ChEBI" id="CHEBI:58968"/>
        <dbReference type="ChEBI" id="CHEBI:156112"/>
    </reaction>
    <physiologicalReaction direction="right-to-left" evidence="28">
        <dbReference type="Rhea" id="RHEA:64738"/>
    </physiologicalReaction>
</comment>
<evidence type="ECO:0000256" key="16">
    <source>
        <dbReference type="ARBA" id="ARBA00031851"/>
    </source>
</evidence>
<evidence type="ECO:0000313" key="36">
    <source>
        <dbReference type="EMBL" id="KAF2900195.1"/>
    </source>
</evidence>
<comment type="subunit">
    <text evidence="3">Monomer or homodimer.</text>
</comment>
<comment type="catalytic activity">
    <reaction evidence="33">
        <text>an n-alkanal + NADP(+) = an alk-2-enal + NADPH + H(+)</text>
        <dbReference type="Rhea" id="RHEA:13737"/>
        <dbReference type="ChEBI" id="CHEBI:12834"/>
        <dbReference type="ChEBI" id="CHEBI:13757"/>
        <dbReference type="ChEBI" id="CHEBI:15378"/>
        <dbReference type="ChEBI" id="CHEBI:57783"/>
        <dbReference type="ChEBI" id="CHEBI:58349"/>
        <dbReference type="EC" id="1.3.1.74"/>
    </reaction>
    <physiologicalReaction direction="right-to-left" evidence="33">
        <dbReference type="Rhea" id="RHEA:13739"/>
    </physiologicalReaction>
</comment>
<evidence type="ECO:0000256" key="10">
    <source>
        <dbReference type="ARBA" id="ARBA00022832"/>
    </source>
</evidence>
<evidence type="ECO:0000256" key="29">
    <source>
        <dbReference type="ARBA" id="ARBA00048591"/>
    </source>
</evidence>
<keyword evidence="9" id="KW-0597">Phosphoprotein</keyword>
<organism evidence="36 37">
    <name type="scientific">Ignelater luminosus</name>
    <name type="common">Cucubano</name>
    <name type="synonym">Pyrophorus luminosus</name>
    <dbReference type="NCBI Taxonomy" id="2038154"/>
    <lineage>
        <taxon>Eukaryota</taxon>
        <taxon>Metazoa</taxon>
        <taxon>Ecdysozoa</taxon>
        <taxon>Arthropoda</taxon>
        <taxon>Hexapoda</taxon>
        <taxon>Insecta</taxon>
        <taxon>Pterygota</taxon>
        <taxon>Neoptera</taxon>
        <taxon>Endopterygota</taxon>
        <taxon>Coleoptera</taxon>
        <taxon>Polyphaga</taxon>
        <taxon>Elateriformia</taxon>
        <taxon>Elateroidea</taxon>
        <taxon>Elateridae</taxon>
        <taxon>Agrypninae</taxon>
        <taxon>Pyrophorini</taxon>
        <taxon>Ignelater</taxon>
    </lineage>
</organism>
<evidence type="ECO:0000256" key="21">
    <source>
        <dbReference type="ARBA" id="ARBA00047617"/>
    </source>
</evidence>
<dbReference type="GO" id="GO:0005737">
    <property type="term" value="C:cytoplasm"/>
    <property type="evidence" value="ECO:0007669"/>
    <property type="project" value="UniProtKB-SubCell"/>
</dbReference>
<keyword evidence="11" id="KW-0521">NADP</keyword>
<dbReference type="InterPro" id="IPR011032">
    <property type="entry name" value="GroES-like_sf"/>
</dbReference>
<keyword evidence="14" id="KW-0443">Lipid metabolism</keyword>
<comment type="catalytic activity">
    <reaction evidence="22">
        <text>pentan-2-one + NADP(+) = (E)-pent-3-en-2-one + NADPH + H(+)</text>
        <dbReference type="Rhea" id="RHEA:50788"/>
        <dbReference type="ChEBI" id="CHEBI:15378"/>
        <dbReference type="ChEBI" id="CHEBI:16472"/>
        <dbReference type="ChEBI" id="CHEBI:57783"/>
        <dbReference type="ChEBI" id="CHEBI:58349"/>
        <dbReference type="ChEBI" id="CHEBI:145276"/>
    </reaction>
    <physiologicalReaction direction="right-to-left" evidence="22">
        <dbReference type="Rhea" id="RHEA:50790"/>
    </physiologicalReaction>
</comment>
<comment type="catalytic activity">
    <reaction evidence="25">
        <text>dodecanal + NADP(+) = (2E)-dodecenal + NADPH + H(+)</text>
        <dbReference type="Rhea" id="RHEA:50784"/>
        <dbReference type="ChEBI" id="CHEBI:15378"/>
        <dbReference type="ChEBI" id="CHEBI:27836"/>
        <dbReference type="ChEBI" id="CHEBI:57783"/>
        <dbReference type="ChEBI" id="CHEBI:58349"/>
        <dbReference type="ChEBI" id="CHEBI:133741"/>
    </reaction>
    <physiologicalReaction direction="right-to-left" evidence="25">
        <dbReference type="Rhea" id="RHEA:50786"/>
    </physiologicalReaction>
</comment>
<evidence type="ECO:0000256" key="22">
    <source>
        <dbReference type="ARBA" id="ARBA00047742"/>
    </source>
</evidence>
<evidence type="ECO:0000256" key="9">
    <source>
        <dbReference type="ARBA" id="ARBA00022553"/>
    </source>
</evidence>
<comment type="catalytic activity">
    <reaction evidence="34">
        <text>hexanal + NADP(+) = (E)-hex-2-enal + NADPH + H(+)</text>
        <dbReference type="Rhea" id="RHEA:50776"/>
        <dbReference type="ChEBI" id="CHEBI:15378"/>
        <dbReference type="ChEBI" id="CHEBI:28913"/>
        <dbReference type="ChEBI" id="CHEBI:57783"/>
        <dbReference type="ChEBI" id="CHEBI:58349"/>
        <dbReference type="ChEBI" id="CHEBI:88528"/>
    </reaction>
    <physiologicalReaction direction="right-to-left" evidence="34">
        <dbReference type="Rhea" id="RHEA:50778"/>
    </physiologicalReaction>
</comment>
<comment type="catalytic activity">
    <reaction evidence="32">
        <text>13,14-dihydro-15-oxo-prostaglandin E1 + NADP(+) = 15-oxoprostaglandin E1 + NADPH + H(+)</text>
        <dbReference type="Rhea" id="RHEA:50584"/>
        <dbReference type="ChEBI" id="CHEBI:15378"/>
        <dbReference type="ChEBI" id="CHEBI:57401"/>
        <dbReference type="ChEBI" id="CHEBI:57783"/>
        <dbReference type="ChEBI" id="CHEBI:58349"/>
        <dbReference type="ChEBI" id="CHEBI:133408"/>
    </reaction>
    <physiologicalReaction direction="right-to-left" evidence="32">
        <dbReference type="Rhea" id="RHEA:50586"/>
    </physiologicalReaction>
</comment>
<evidence type="ECO:0000256" key="28">
    <source>
        <dbReference type="ARBA" id="ARBA00048387"/>
    </source>
</evidence>
<name>A0A8K0GD16_IGNLU</name>
<evidence type="ECO:0000256" key="6">
    <source>
        <dbReference type="ARBA" id="ARBA00020651"/>
    </source>
</evidence>
<comment type="subcellular location">
    <subcellularLocation>
        <location evidence="1">Cytoplasm</location>
    </subcellularLocation>
</comment>
<evidence type="ECO:0000256" key="24">
    <source>
        <dbReference type="ARBA" id="ARBA00047878"/>
    </source>
</evidence>
<dbReference type="EC" id="1.3.1.74" evidence="5"/>
<dbReference type="Proteomes" id="UP000801492">
    <property type="component" value="Unassembled WGS sequence"/>
</dbReference>
<sequence>MVKARRFILVKNFEDIPKETDLQLVEEELPALKDGQFLSEAVYLSVDPYMRAYSHQLREGITMIGSQVAKIVQSRNKDFPVGKYVVGDFGWRTHTISDGNIANVYVNTITPYLLPDIGDLPHSLALGTLGMPGNTAYFGFLEVCKPKPGETVVVTGAGGAVGSHVGQIAKIRGCRVIGITGSDEKCNWIKSLGFDHAINYKTVNLHTALAEAAPRGIDCYFDNVGGEVSSIIIQHMNEFGRISVCGSISSYNSDIRNLPKATVIQPSVVFQQLEMKGFLVTHWNHRWMEGIKQNLQWIQEGRLKYKETVTEGFENMTKAFISLLTGENLGKAIVKV</sequence>
<evidence type="ECO:0000256" key="13">
    <source>
        <dbReference type="ARBA" id="ARBA00023002"/>
    </source>
</evidence>
<keyword evidence="13" id="KW-0560">Oxidoreductase</keyword>
<evidence type="ECO:0000256" key="2">
    <source>
        <dbReference type="ARBA" id="ARBA00010460"/>
    </source>
</evidence>
<evidence type="ECO:0000256" key="4">
    <source>
        <dbReference type="ARBA" id="ARBA00011981"/>
    </source>
</evidence>
<evidence type="ECO:0000313" key="37">
    <source>
        <dbReference type="Proteomes" id="UP000801492"/>
    </source>
</evidence>
<keyword evidence="15" id="KW-0379">Hydroxylation</keyword>
<dbReference type="InterPro" id="IPR020843">
    <property type="entry name" value="ER"/>
</dbReference>
<evidence type="ECO:0000256" key="18">
    <source>
        <dbReference type="ARBA" id="ARBA00032297"/>
    </source>
</evidence>
<dbReference type="GO" id="GO:0047522">
    <property type="term" value="F:15-oxoprostaglandin 13-reductase [NAD(P)+] activity"/>
    <property type="evidence" value="ECO:0007669"/>
    <property type="project" value="UniProtKB-EC"/>
</dbReference>
<dbReference type="InterPro" id="IPR014190">
    <property type="entry name" value="PTGR1"/>
</dbReference>
<comment type="catalytic activity">
    <reaction evidence="21">
        <text>decanal + NADP(+) = (2E)-decenal + NADPH + H(+)</text>
        <dbReference type="Rhea" id="RHEA:50612"/>
        <dbReference type="ChEBI" id="CHEBI:15378"/>
        <dbReference type="ChEBI" id="CHEBI:31457"/>
        <dbReference type="ChEBI" id="CHEBI:57783"/>
        <dbReference type="ChEBI" id="CHEBI:58349"/>
        <dbReference type="ChEBI" id="CHEBI:133455"/>
    </reaction>
    <physiologicalReaction direction="right-to-left" evidence="21">
        <dbReference type="Rhea" id="RHEA:50614"/>
    </physiologicalReaction>
</comment>
<dbReference type="InterPro" id="IPR045010">
    <property type="entry name" value="MDR_fam"/>
</dbReference>
<comment type="catalytic activity">
    <reaction evidence="24">
        <text>13,14-dihydro-15-oxo-prostaglandin F1alpha + NADP(+) = 15-oxoprostaglandin F1alpha + NADPH + H(+)</text>
        <dbReference type="Rhea" id="RHEA:50592"/>
        <dbReference type="ChEBI" id="CHEBI:15378"/>
        <dbReference type="ChEBI" id="CHEBI:57783"/>
        <dbReference type="ChEBI" id="CHEBI:58349"/>
        <dbReference type="ChEBI" id="CHEBI:79072"/>
        <dbReference type="ChEBI" id="CHEBI:133411"/>
    </reaction>
    <physiologicalReaction direction="right-to-left" evidence="24">
        <dbReference type="Rhea" id="RHEA:50594"/>
    </physiologicalReaction>
</comment>
<evidence type="ECO:0000259" key="35">
    <source>
        <dbReference type="SMART" id="SM00829"/>
    </source>
</evidence>
<comment type="catalytic activity">
    <reaction evidence="23">
        <text>leukotriene B4 + NADP(+) = 12-oxo-leukotriene B4 + NADPH + H(+)</text>
        <dbReference type="Rhea" id="RHEA:50608"/>
        <dbReference type="ChEBI" id="CHEBI:15378"/>
        <dbReference type="ChEBI" id="CHEBI:57461"/>
        <dbReference type="ChEBI" id="CHEBI:57783"/>
        <dbReference type="ChEBI" id="CHEBI:58349"/>
        <dbReference type="ChEBI" id="CHEBI:133309"/>
    </reaction>
    <physiologicalReaction direction="left-to-right" evidence="23">
        <dbReference type="Rhea" id="RHEA:50609"/>
    </physiologicalReaction>
</comment>
<dbReference type="EMBL" id="VTPC01002345">
    <property type="protein sequence ID" value="KAF2900195.1"/>
    <property type="molecule type" value="Genomic_DNA"/>
</dbReference>
<dbReference type="Gene3D" id="3.40.50.720">
    <property type="entry name" value="NAD(P)-binding Rossmann-like Domain"/>
    <property type="match status" value="1"/>
</dbReference>
<dbReference type="InterPro" id="IPR041694">
    <property type="entry name" value="ADH_N_2"/>
</dbReference>
<evidence type="ECO:0000256" key="26">
    <source>
        <dbReference type="ARBA" id="ARBA00048066"/>
    </source>
</evidence>
<evidence type="ECO:0000256" key="8">
    <source>
        <dbReference type="ARBA" id="ARBA00022501"/>
    </source>
</evidence>
<evidence type="ECO:0000256" key="1">
    <source>
        <dbReference type="ARBA" id="ARBA00004496"/>
    </source>
</evidence>
<dbReference type="Pfam" id="PF16884">
    <property type="entry name" value="ADH_N_2"/>
    <property type="match status" value="1"/>
</dbReference>
<evidence type="ECO:0000256" key="12">
    <source>
        <dbReference type="ARBA" id="ARBA00022990"/>
    </source>
</evidence>
<dbReference type="GO" id="GO:0032440">
    <property type="term" value="F:2-alkenal reductase [NAD(P)H] activity"/>
    <property type="evidence" value="ECO:0007669"/>
    <property type="project" value="UniProtKB-EC"/>
</dbReference>
<dbReference type="PANTHER" id="PTHR43205:SF7">
    <property type="entry name" value="PROSTAGLANDIN REDUCTASE 1"/>
    <property type="match status" value="1"/>
</dbReference>
<keyword evidence="12" id="KW-0007">Acetylation</keyword>
<reference evidence="36" key="1">
    <citation type="submission" date="2019-08" db="EMBL/GenBank/DDBJ databases">
        <title>The genome of the North American firefly Photinus pyralis.</title>
        <authorList>
            <consortium name="Photinus pyralis genome working group"/>
            <person name="Fallon T.R."/>
            <person name="Sander Lower S.E."/>
            <person name="Weng J.-K."/>
        </authorList>
    </citation>
    <scope>NUCLEOTIDE SEQUENCE</scope>
    <source>
        <strain evidence="36">TRF0915ILg1</strain>
        <tissue evidence="36">Whole body</tissue>
    </source>
</reference>
<accession>A0A8K0GD16</accession>
<comment type="caution">
    <text evidence="36">The sequence shown here is derived from an EMBL/GenBank/DDBJ whole genome shotgun (WGS) entry which is preliminary data.</text>
</comment>
<evidence type="ECO:0000256" key="25">
    <source>
        <dbReference type="ARBA" id="ARBA00047903"/>
    </source>
</evidence>
<dbReference type="InterPro" id="IPR013149">
    <property type="entry name" value="ADH-like_C"/>
</dbReference>
<keyword evidence="10" id="KW-0276">Fatty acid metabolism</keyword>
<feature type="domain" description="Enoyl reductase (ER)" evidence="35">
    <location>
        <begin position="19"/>
        <end position="334"/>
    </location>
</feature>
<dbReference type="Gene3D" id="3.90.180.10">
    <property type="entry name" value="Medium-chain alcohol dehydrogenases, catalytic domain"/>
    <property type="match status" value="1"/>
</dbReference>
<evidence type="ECO:0000256" key="19">
    <source>
        <dbReference type="ARBA" id="ARBA00033119"/>
    </source>
</evidence>
<evidence type="ECO:0000256" key="11">
    <source>
        <dbReference type="ARBA" id="ARBA00022857"/>
    </source>
</evidence>
<evidence type="ECO:0000256" key="15">
    <source>
        <dbReference type="ARBA" id="ARBA00023278"/>
    </source>
</evidence>
<dbReference type="SUPFAM" id="SSF50129">
    <property type="entry name" value="GroES-like"/>
    <property type="match status" value="2"/>
</dbReference>
<dbReference type="SMART" id="SM00829">
    <property type="entry name" value="PKS_ER"/>
    <property type="match status" value="1"/>
</dbReference>
<comment type="catalytic activity">
    <reaction evidence="27">
        <text>13,14-dihydro-15-oxo-PGF2alpha + NADP(+) = 15-oxoprostaglandin F2alpha + NADPH + H(+)</text>
        <dbReference type="Rhea" id="RHEA:50588"/>
        <dbReference type="ChEBI" id="CHEBI:15378"/>
        <dbReference type="ChEBI" id="CHEBI:57783"/>
        <dbReference type="ChEBI" id="CHEBI:58349"/>
        <dbReference type="ChEBI" id="CHEBI:133374"/>
        <dbReference type="ChEBI" id="CHEBI:133409"/>
    </reaction>
    <physiologicalReaction direction="right-to-left" evidence="27">
        <dbReference type="Rhea" id="RHEA:50590"/>
    </physiologicalReaction>
</comment>